<dbReference type="InterPro" id="IPR032421">
    <property type="entry name" value="PMT_4TMC"/>
</dbReference>
<dbReference type="InterPro" id="IPR003342">
    <property type="entry name" value="ArnT-like_N"/>
</dbReference>
<dbReference type="PANTHER" id="PTHR10050:SF46">
    <property type="entry name" value="PROTEIN O-MANNOSYL-TRANSFERASE 2"/>
    <property type="match status" value="1"/>
</dbReference>
<evidence type="ECO:0000313" key="14">
    <source>
        <dbReference type="EMBL" id="RZU65960.1"/>
    </source>
</evidence>
<dbReference type="EC" id="2.4.1.-" evidence="10"/>
<evidence type="ECO:0000256" key="3">
    <source>
        <dbReference type="ARBA" id="ARBA00007222"/>
    </source>
</evidence>
<keyword evidence="10" id="KW-1003">Cell membrane</keyword>
<evidence type="ECO:0000259" key="12">
    <source>
        <dbReference type="Pfam" id="PF02366"/>
    </source>
</evidence>
<comment type="caution">
    <text evidence="14">The sequence shown here is derived from an EMBL/GenBank/DDBJ whole genome shotgun (WGS) entry which is preliminary data.</text>
</comment>
<evidence type="ECO:0000256" key="8">
    <source>
        <dbReference type="ARBA" id="ARBA00023136"/>
    </source>
</evidence>
<evidence type="ECO:0000256" key="5">
    <source>
        <dbReference type="ARBA" id="ARBA00022679"/>
    </source>
</evidence>
<feature type="transmembrane region" description="Helical" evidence="10">
    <location>
        <begin position="282"/>
        <end position="299"/>
    </location>
</feature>
<dbReference type="EMBL" id="SHLC01000001">
    <property type="protein sequence ID" value="RZU65960.1"/>
    <property type="molecule type" value="Genomic_DNA"/>
</dbReference>
<evidence type="ECO:0000256" key="2">
    <source>
        <dbReference type="ARBA" id="ARBA00004922"/>
    </source>
</evidence>
<gene>
    <name evidence="14" type="ORF">EV379_2304</name>
</gene>
<feature type="transmembrane region" description="Helical" evidence="10">
    <location>
        <begin position="230"/>
        <end position="248"/>
    </location>
</feature>
<feature type="domain" description="Protein O-mannosyl-transferase C-terminal four TM" evidence="13">
    <location>
        <begin position="393"/>
        <end position="584"/>
    </location>
</feature>
<evidence type="ECO:0000256" key="9">
    <source>
        <dbReference type="ARBA" id="ARBA00093617"/>
    </source>
</evidence>
<organism evidence="14 15">
    <name type="scientific">Microterricola gilva</name>
    <dbReference type="NCBI Taxonomy" id="393267"/>
    <lineage>
        <taxon>Bacteria</taxon>
        <taxon>Bacillati</taxon>
        <taxon>Actinomycetota</taxon>
        <taxon>Actinomycetes</taxon>
        <taxon>Micrococcales</taxon>
        <taxon>Microbacteriaceae</taxon>
        <taxon>Microterricola</taxon>
    </lineage>
</organism>
<dbReference type="AlphaFoldDB" id="A0A4Q8AMW8"/>
<feature type="transmembrane region" description="Helical" evidence="10">
    <location>
        <begin position="543"/>
        <end position="565"/>
    </location>
</feature>
<proteinExistence type="inferred from homology"/>
<feature type="transmembrane region" description="Helical" evidence="10">
    <location>
        <begin position="305"/>
        <end position="323"/>
    </location>
</feature>
<comment type="similarity">
    <text evidence="3 10">Belongs to the glycosyltransferase 39 family.</text>
</comment>
<comment type="function">
    <text evidence="10">Protein O-mannosyltransferase that catalyzes the transfer of a single mannose residue from a polyprenol phospho-mannosyl lipidic donor to the hydroxyl group of selected serine and threonine residues in acceptor proteins.</text>
</comment>
<feature type="transmembrane region" description="Helical" evidence="10">
    <location>
        <begin position="507"/>
        <end position="531"/>
    </location>
</feature>
<keyword evidence="7 10" id="KW-1133">Transmembrane helix</keyword>
<feature type="domain" description="ArnT-like N-terminal" evidence="12">
    <location>
        <begin position="90"/>
        <end position="244"/>
    </location>
</feature>
<feature type="transmembrane region" description="Helical" evidence="10">
    <location>
        <begin position="82"/>
        <end position="101"/>
    </location>
</feature>
<feature type="transmembrane region" description="Helical" evidence="10">
    <location>
        <begin position="484"/>
        <end position="501"/>
    </location>
</feature>
<feature type="transmembrane region" description="Helical" evidence="10">
    <location>
        <begin position="343"/>
        <end position="365"/>
    </location>
</feature>
<feature type="transmembrane region" description="Helical" evidence="10">
    <location>
        <begin position="460"/>
        <end position="477"/>
    </location>
</feature>
<evidence type="ECO:0000256" key="4">
    <source>
        <dbReference type="ARBA" id="ARBA00022676"/>
    </source>
</evidence>
<evidence type="ECO:0000256" key="6">
    <source>
        <dbReference type="ARBA" id="ARBA00022692"/>
    </source>
</evidence>
<evidence type="ECO:0000313" key="15">
    <source>
        <dbReference type="Proteomes" id="UP000291483"/>
    </source>
</evidence>
<name>A0A4Q8AMW8_9MICO</name>
<keyword evidence="5 10" id="KW-0808">Transferase</keyword>
<evidence type="ECO:0000256" key="10">
    <source>
        <dbReference type="RuleBase" id="RU367007"/>
    </source>
</evidence>
<keyword evidence="6 10" id="KW-0812">Transmembrane</keyword>
<evidence type="ECO:0000256" key="7">
    <source>
        <dbReference type="ARBA" id="ARBA00022989"/>
    </source>
</evidence>
<dbReference type="Pfam" id="PF02366">
    <property type="entry name" value="PMT"/>
    <property type="match status" value="1"/>
</dbReference>
<dbReference type="GO" id="GO:0005886">
    <property type="term" value="C:plasma membrane"/>
    <property type="evidence" value="ECO:0007669"/>
    <property type="project" value="UniProtKB-SubCell"/>
</dbReference>
<dbReference type="OrthoDB" id="9776737at2"/>
<dbReference type="Proteomes" id="UP000291483">
    <property type="component" value="Unassembled WGS sequence"/>
</dbReference>
<evidence type="ECO:0000256" key="11">
    <source>
        <dbReference type="SAM" id="MobiDB-lite"/>
    </source>
</evidence>
<comment type="subcellular location">
    <subcellularLocation>
        <location evidence="10">Cell membrane</location>
    </subcellularLocation>
    <subcellularLocation>
        <location evidence="1">Endomembrane system</location>
        <topology evidence="1">Multi-pass membrane protein</topology>
    </subcellularLocation>
</comment>
<feature type="compositionally biased region" description="Polar residues" evidence="11">
    <location>
        <begin position="42"/>
        <end position="55"/>
    </location>
</feature>
<accession>A0A4Q8AMW8</accession>
<sequence>MGIGGLRHAGGDDVPGEVPAAPEPGDDSATSPSVLTGEAAQDSPSTDADTEQSADSAVDEPRGSRLDTWWAHVLRTRRRQRLWYWGGPIAVTVLAAVLRLWDLAHPHSLVFDETFYVKDAYTLLNNGYESTWPEGADESFNSGDTDVFTREGSFVVHPPLGKWIISLGLAAFGADNSFGWRIGTVVVGILAVFLLTIIARRLFSSTIVAVIVGFLFAVDGHAIVMSRVALLDGILMFFALLGFGAILLDRSWHEKRLNAWLADRRQRAASGQLAEPSWGPALWWRPWLLAAGLAFGLAASVKWSGLYFLAAFGLYVVLVDALARRRAGVPFWASAAVLKQGPVSFLLLVPIALGTFLASWTGWFVTAGGFYRNWASEAGNAWTGAMAWVPESLQSFWHYQLAAYNYHVGLSTPHPYQANPLTWLFMTRPTSMYYVGSTFGENGCQFDACSSAILSVANPLIWWSATAAVFYLVYRLARYREWQIGLILMGMVAGYLPWLMYLDRTVYQFYTIAFEPYMLLALGVVISLVLGKRDDVWWRRQRGVSLVAIFLVFVVLVSAFFYPIWTGKQVPFWFWNLHMWLPGWI</sequence>
<evidence type="ECO:0000256" key="1">
    <source>
        <dbReference type="ARBA" id="ARBA00004127"/>
    </source>
</evidence>
<comment type="pathway">
    <text evidence="2 10">Protein modification; protein glycosylation.</text>
</comment>
<dbReference type="RefSeq" id="WP_130506223.1">
    <property type="nucleotide sequence ID" value="NZ_SHLC01000001.1"/>
</dbReference>
<dbReference type="InterPro" id="IPR027005">
    <property type="entry name" value="PMT-like"/>
</dbReference>
<dbReference type="UniPathway" id="UPA00378"/>
<keyword evidence="4 10" id="KW-0328">Glycosyltransferase</keyword>
<dbReference type="Pfam" id="PF16192">
    <property type="entry name" value="PMT_4TMC"/>
    <property type="match status" value="1"/>
</dbReference>
<reference evidence="14 15" key="1">
    <citation type="submission" date="2019-02" db="EMBL/GenBank/DDBJ databases">
        <title>Sequencing the genomes of 1000 actinobacteria strains.</title>
        <authorList>
            <person name="Klenk H.-P."/>
        </authorList>
    </citation>
    <scope>NUCLEOTIDE SEQUENCE [LARGE SCALE GENOMIC DNA]</scope>
    <source>
        <strain evidence="14 15">DSM 18319</strain>
    </source>
</reference>
<keyword evidence="8 10" id="KW-0472">Membrane</keyword>
<dbReference type="PANTHER" id="PTHR10050">
    <property type="entry name" value="DOLICHYL-PHOSPHATE-MANNOSE--PROTEIN MANNOSYLTRANSFERASE"/>
    <property type="match status" value="1"/>
</dbReference>
<feature type="transmembrane region" description="Helical" evidence="10">
    <location>
        <begin position="206"/>
        <end position="224"/>
    </location>
</feature>
<keyword evidence="15" id="KW-1185">Reference proteome</keyword>
<feature type="region of interest" description="Disordered" evidence="11">
    <location>
        <begin position="1"/>
        <end position="61"/>
    </location>
</feature>
<feature type="transmembrane region" description="Helical" evidence="10">
    <location>
        <begin position="178"/>
        <end position="199"/>
    </location>
</feature>
<protein>
    <recommendedName>
        <fullName evidence="9 10">Polyprenol-phosphate-mannose--protein mannosyltransferase</fullName>
        <ecNumber evidence="10">2.4.1.-</ecNumber>
    </recommendedName>
</protein>
<evidence type="ECO:0000259" key="13">
    <source>
        <dbReference type="Pfam" id="PF16192"/>
    </source>
</evidence>
<dbReference type="GO" id="GO:0012505">
    <property type="term" value="C:endomembrane system"/>
    <property type="evidence" value="ECO:0007669"/>
    <property type="project" value="UniProtKB-SubCell"/>
</dbReference>
<dbReference type="GO" id="GO:0004169">
    <property type="term" value="F:dolichyl-phosphate-mannose-protein mannosyltransferase activity"/>
    <property type="evidence" value="ECO:0007669"/>
    <property type="project" value="UniProtKB-UniRule"/>
</dbReference>